<proteinExistence type="predicted"/>
<evidence type="ECO:0000256" key="1">
    <source>
        <dbReference type="SAM" id="MobiDB-lite"/>
    </source>
</evidence>
<keyword evidence="4" id="KW-1185">Reference proteome</keyword>
<dbReference type="EMBL" id="CP036434">
    <property type="protein sequence ID" value="QDV06210.1"/>
    <property type="molecule type" value="Genomic_DNA"/>
</dbReference>
<feature type="domain" description="Putative regulatory protein FmdB zinc ribbon" evidence="2">
    <location>
        <begin position="1"/>
        <end position="40"/>
    </location>
</feature>
<protein>
    <submittedName>
        <fullName evidence="3">Zinc ribbon domain protein</fullName>
    </submittedName>
</protein>
<evidence type="ECO:0000313" key="3">
    <source>
        <dbReference type="EMBL" id="QDV06210.1"/>
    </source>
</evidence>
<dbReference type="Proteomes" id="UP000320390">
    <property type="component" value="Chromosome"/>
</dbReference>
<organism evidence="3 4">
    <name type="scientific">Saltatorellus ferox</name>
    <dbReference type="NCBI Taxonomy" id="2528018"/>
    <lineage>
        <taxon>Bacteria</taxon>
        <taxon>Pseudomonadati</taxon>
        <taxon>Planctomycetota</taxon>
        <taxon>Planctomycetia</taxon>
        <taxon>Planctomycetia incertae sedis</taxon>
        <taxon>Saltatorellus</taxon>
    </lineage>
</organism>
<dbReference type="SMART" id="SM00834">
    <property type="entry name" value="CxxC_CXXC_SSSS"/>
    <property type="match status" value="1"/>
</dbReference>
<reference evidence="3 4" key="1">
    <citation type="submission" date="2019-02" db="EMBL/GenBank/DDBJ databases">
        <title>Deep-cultivation of Planctomycetes and their phenomic and genomic characterization uncovers novel biology.</title>
        <authorList>
            <person name="Wiegand S."/>
            <person name="Jogler M."/>
            <person name="Boedeker C."/>
            <person name="Pinto D."/>
            <person name="Vollmers J."/>
            <person name="Rivas-Marin E."/>
            <person name="Kohn T."/>
            <person name="Peeters S.H."/>
            <person name="Heuer A."/>
            <person name="Rast P."/>
            <person name="Oberbeckmann S."/>
            <person name="Bunk B."/>
            <person name="Jeske O."/>
            <person name="Meyerdierks A."/>
            <person name="Storesund J.E."/>
            <person name="Kallscheuer N."/>
            <person name="Luecker S."/>
            <person name="Lage O.M."/>
            <person name="Pohl T."/>
            <person name="Merkel B.J."/>
            <person name="Hornburger P."/>
            <person name="Mueller R.-W."/>
            <person name="Bruemmer F."/>
            <person name="Labrenz M."/>
            <person name="Spormann A.M."/>
            <person name="Op den Camp H."/>
            <person name="Overmann J."/>
            <person name="Amann R."/>
            <person name="Jetten M.S.M."/>
            <person name="Mascher T."/>
            <person name="Medema M.H."/>
            <person name="Devos D.P."/>
            <person name="Kaster A.-K."/>
            <person name="Ovreas L."/>
            <person name="Rohde M."/>
            <person name="Galperin M.Y."/>
            <person name="Jogler C."/>
        </authorList>
    </citation>
    <scope>NUCLEOTIDE SEQUENCE [LARGE SCALE GENOMIC DNA]</scope>
    <source>
        <strain evidence="3 4">Poly30</strain>
    </source>
</reference>
<evidence type="ECO:0000259" key="2">
    <source>
        <dbReference type="SMART" id="SM00834"/>
    </source>
</evidence>
<dbReference type="AlphaFoldDB" id="A0A518EQ47"/>
<dbReference type="RefSeq" id="WP_145196189.1">
    <property type="nucleotide sequence ID" value="NZ_CP036434.1"/>
</dbReference>
<accession>A0A518EQ47</accession>
<dbReference type="Pfam" id="PF09723">
    <property type="entry name" value="Zn_ribbon_8"/>
    <property type="match status" value="1"/>
</dbReference>
<dbReference type="OrthoDB" id="9813321at2"/>
<evidence type="ECO:0000313" key="4">
    <source>
        <dbReference type="Proteomes" id="UP000320390"/>
    </source>
</evidence>
<gene>
    <name evidence="3" type="ORF">Poly30_17170</name>
</gene>
<dbReference type="InterPro" id="IPR013429">
    <property type="entry name" value="Regulatory_FmdB_Zinc_ribbon"/>
</dbReference>
<name>A0A518EQ47_9BACT</name>
<dbReference type="Gene3D" id="2.20.28.30">
    <property type="entry name" value="RNA polymerase ii, chain L"/>
    <property type="match status" value="1"/>
</dbReference>
<sequence length="71" mass="7386">MPTFDFLCASCSKAFEELVLGSETIECPECGSKKVKKQVSAAKLGVPSSRRHAVNVPASSSAPPSRDCGTG</sequence>
<feature type="region of interest" description="Disordered" evidence="1">
    <location>
        <begin position="50"/>
        <end position="71"/>
    </location>
</feature>
<dbReference type="NCBIfam" id="TIGR02605">
    <property type="entry name" value="CxxC_CxxC_SSSS"/>
    <property type="match status" value="1"/>
</dbReference>